<protein>
    <submittedName>
        <fullName evidence="1">Protein tyrosine phosphatase</fullName>
    </submittedName>
</protein>
<proteinExistence type="predicted"/>
<organism evidence="1 2">
    <name type="scientific">Ignatzschineria rhizosphaerae</name>
    <dbReference type="NCBI Taxonomy" id="2923279"/>
    <lineage>
        <taxon>Bacteria</taxon>
        <taxon>Pseudomonadati</taxon>
        <taxon>Pseudomonadota</taxon>
        <taxon>Gammaproteobacteria</taxon>
        <taxon>Cardiobacteriales</taxon>
        <taxon>Ignatzschineriaceae</taxon>
        <taxon>Ignatzschineria</taxon>
    </lineage>
</organism>
<gene>
    <name evidence="1" type="ORF">MMG00_05960</name>
</gene>
<accession>A0ABY3X3D3</accession>
<name>A0ABY3X3D3_9GAMM</name>
<evidence type="ECO:0000313" key="2">
    <source>
        <dbReference type="Proteomes" id="UP000829542"/>
    </source>
</evidence>
<dbReference type="Proteomes" id="UP000829542">
    <property type="component" value="Chromosome"/>
</dbReference>
<dbReference type="PIRSF" id="PIRSF029416">
    <property type="entry name" value="UCP029416_PTP"/>
    <property type="match status" value="1"/>
</dbReference>
<dbReference type="EMBL" id="CP093379">
    <property type="protein sequence ID" value="UNM97389.1"/>
    <property type="molecule type" value="Genomic_DNA"/>
</dbReference>
<evidence type="ECO:0000313" key="1">
    <source>
        <dbReference type="EMBL" id="UNM97389.1"/>
    </source>
</evidence>
<dbReference type="SUPFAM" id="SSF52788">
    <property type="entry name" value="Phosphotyrosine protein phosphatases I"/>
    <property type="match status" value="1"/>
</dbReference>
<sequence length="106" mass="12182">MNILFVCSQNKWRSPTAERVFAVGYGVNTRSAGTSRHAKHTISVKDILWSDLILVMEYAHKKVLLERFRNELQTKDIIVLDIPDDYIYMDDDLVAILKGAVPAYLR</sequence>
<reference evidence="1 2" key="1">
    <citation type="submission" date="2022-03" db="EMBL/GenBank/DDBJ databases">
        <title>Ignatzschineria rhizosphaerae HR5S32.</title>
        <authorList>
            <person name="Sun J.Q."/>
            <person name="Feng J.Y."/>
        </authorList>
    </citation>
    <scope>NUCLEOTIDE SEQUENCE [LARGE SCALE GENOMIC DNA]</scope>
    <source>
        <strain evidence="1 2">HR5S32</strain>
    </source>
</reference>
<keyword evidence="2" id="KW-1185">Reference proteome</keyword>
<dbReference type="InterPro" id="IPR016919">
    <property type="entry name" value="UCP029416_PTP"/>
</dbReference>
<dbReference type="Gene3D" id="3.40.50.2300">
    <property type="match status" value="1"/>
</dbReference>
<dbReference type="RefSeq" id="WP_242152811.1">
    <property type="nucleotide sequence ID" value="NZ_CP093379.1"/>
</dbReference>
<dbReference type="InterPro" id="IPR036196">
    <property type="entry name" value="Ptyr_pPase_sf"/>
</dbReference>